<dbReference type="Gene3D" id="3.30.9.10">
    <property type="entry name" value="D-Amino Acid Oxidase, subunit A, domain 2"/>
    <property type="match status" value="1"/>
</dbReference>
<organism evidence="2 3">
    <name type="scientific">Streptomyces liangshanensis</name>
    <dbReference type="NCBI Taxonomy" id="2717324"/>
    <lineage>
        <taxon>Bacteria</taxon>
        <taxon>Bacillati</taxon>
        <taxon>Actinomycetota</taxon>
        <taxon>Actinomycetes</taxon>
        <taxon>Kitasatosporales</taxon>
        <taxon>Streptomycetaceae</taxon>
        <taxon>Streptomyces</taxon>
    </lineage>
</organism>
<proteinExistence type="predicted"/>
<dbReference type="PRINTS" id="PR00420">
    <property type="entry name" value="RNGMNOXGNASE"/>
</dbReference>
<dbReference type="AlphaFoldDB" id="A0A6G9GVH1"/>
<keyword evidence="3" id="KW-1185">Reference proteome</keyword>
<dbReference type="PANTHER" id="PTHR46865:SF2">
    <property type="entry name" value="MONOOXYGENASE"/>
    <property type="match status" value="1"/>
</dbReference>
<dbReference type="EMBL" id="CP050177">
    <property type="protein sequence ID" value="QIQ01927.1"/>
    <property type="molecule type" value="Genomic_DNA"/>
</dbReference>
<evidence type="ECO:0000313" key="3">
    <source>
        <dbReference type="Proteomes" id="UP000501179"/>
    </source>
</evidence>
<dbReference type="InterPro" id="IPR051704">
    <property type="entry name" value="FAD_aromatic-hydroxylase"/>
</dbReference>
<sequence length="388" mass="41441">MKAPRVLVSGAGVAGPALAYWLARRGATVTVVEVAPRLREAGAAVDFRGSQTELLRRMGILDAVSERRTGMGDIAFVDAAGRRRATLPSAFLSGEIEILRGDLTRILYEAGRDTVEYVFGDRITSLTEGTGGVGATFAKGAPRTFDLVVGADGTHSGVREITFGEEERFTRHLGYHIAGMTAPNHLGLRRTGVLYNEPGRGLLVTQPADESTVWASFGFAAGPVGRDARDPERLKAFVAEHCAGMGWESAVFLDRLAGAPDFFHSPLALIELGRWSSGRTVLLGDAAWSAGVGGLGTALGLLGAYVLAGEIGAADNPATAFASYERIMRPYVAEGHAQARRIGPFLVPRRIRARDLLVRVAYSRLLGGVVDRVTTGSLERFELTDYDV</sequence>
<dbReference type="Pfam" id="PF01494">
    <property type="entry name" value="FAD_binding_3"/>
    <property type="match status" value="1"/>
</dbReference>
<dbReference type="InterPro" id="IPR036188">
    <property type="entry name" value="FAD/NAD-bd_sf"/>
</dbReference>
<dbReference type="KEGG" id="slia:HA039_06130"/>
<feature type="domain" description="FAD-binding" evidence="1">
    <location>
        <begin position="6"/>
        <end position="316"/>
    </location>
</feature>
<reference evidence="2 3" key="1">
    <citation type="submission" date="2020-03" db="EMBL/GenBank/DDBJ databases">
        <title>A novel species.</title>
        <authorList>
            <person name="Gao J."/>
        </authorList>
    </citation>
    <scope>NUCLEOTIDE SEQUENCE [LARGE SCALE GENOMIC DNA]</scope>
    <source>
        <strain evidence="2 3">QMT-12</strain>
    </source>
</reference>
<dbReference type="PANTHER" id="PTHR46865">
    <property type="entry name" value="OXIDOREDUCTASE-RELATED"/>
    <property type="match status" value="1"/>
</dbReference>
<dbReference type="InterPro" id="IPR002938">
    <property type="entry name" value="FAD-bd"/>
</dbReference>
<protein>
    <submittedName>
        <fullName evidence="2">FAD-dependent oxidoreductase</fullName>
    </submittedName>
</protein>
<dbReference type="Proteomes" id="UP000501179">
    <property type="component" value="Chromosome"/>
</dbReference>
<evidence type="ECO:0000313" key="2">
    <source>
        <dbReference type="EMBL" id="QIQ01927.1"/>
    </source>
</evidence>
<dbReference type="GO" id="GO:0071949">
    <property type="term" value="F:FAD binding"/>
    <property type="evidence" value="ECO:0007669"/>
    <property type="project" value="InterPro"/>
</dbReference>
<gene>
    <name evidence="2" type="ORF">HA039_06130</name>
</gene>
<dbReference type="RefSeq" id="WP_167024900.1">
    <property type="nucleotide sequence ID" value="NZ_CP050177.1"/>
</dbReference>
<dbReference type="SUPFAM" id="SSF51905">
    <property type="entry name" value="FAD/NAD(P)-binding domain"/>
    <property type="match status" value="1"/>
</dbReference>
<accession>A0A6G9GVH1</accession>
<evidence type="ECO:0000259" key="1">
    <source>
        <dbReference type="Pfam" id="PF01494"/>
    </source>
</evidence>
<dbReference type="Gene3D" id="3.50.50.60">
    <property type="entry name" value="FAD/NAD(P)-binding domain"/>
    <property type="match status" value="1"/>
</dbReference>
<name>A0A6G9GVH1_9ACTN</name>